<dbReference type="RefSeq" id="WP_130148694.1">
    <property type="nucleotide sequence ID" value="NZ_SGSU01000030.1"/>
</dbReference>
<feature type="compositionally biased region" description="Basic and acidic residues" evidence="1">
    <location>
        <begin position="534"/>
        <end position="566"/>
    </location>
</feature>
<dbReference type="EMBL" id="SGSU01000030">
    <property type="protein sequence ID" value="RZG63974.1"/>
    <property type="molecule type" value="Genomic_DNA"/>
</dbReference>
<accession>A0A4Q7AQG4</accession>
<name>A0A4Q7AQG4_9GAMM</name>
<evidence type="ECO:0000313" key="3">
    <source>
        <dbReference type="Proteomes" id="UP000293483"/>
    </source>
</evidence>
<feature type="compositionally biased region" description="Polar residues" evidence="1">
    <location>
        <begin position="521"/>
        <end position="531"/>
    </location>
</feature>
<reference evidence="2 3" key="1">
    <citation type="submission" date="2019-02" db="EMBL/GenBank/DDBJ databases">
        <title>The Batch Genome Submission of Acinetobacter spp. strains.</title>
        <authorList>
            <person name="Qin J."/>
            <person name="Hu Y."/>
            <person name="Ye H."/>
            <person name="Wei L."/>
            <person name="Feng Y."/>
            <person name="Zong Z."/>
        </authorList>
    </citation>
    <scope>NUCLEOTIDE SEQUENCE [LARGE SCALE GENOMIC DNA]</scope>
    <source>
        <strain evidence="2 3">WCHABo060081</strain>
    </source>
</reference>
<comment type="caution">
    <text evidence="2">The sequence shown here is derived from an EMBL/GenBank/DDBJ whole genome shotgun (WGS) entry which is preliminary data.</text>
</comment>
<feature type="region of interest" description="Disordered" evidence="1">
    <location>
        <begin position="509"/>
        <end position="566"/>
    </location>
</feature>
<organism evidence="2 3">
    <name type="scientific">Acinetobacter bouvetii</name>
    <dbReference type="NCBI Taxonomy" id="202951"/>
    <lineage>
        <taxon>Bacteria</taxon>
        <taxon>Pseudomonadati</taxon>
        <taxon>Pseudomonadota</taxon>
        <taxon>Gammaproteobacteria</taxon>
        <taxon>Moraxellales</taxon>
        <taxon>Moraxellaceae</taxon>
        <taxon>Acinetobacter</taxon>
    </lineage>
</organism>
<protein>
    <submittedName>
        <fullName evidence="2">Phage tail tape measure protein</fullName>
    </submittedName>
</protein>
<proteinExistence type="predicted"/>
<evidence type="ECO:0000256" key="1">
    <source>
        <dbReference type="SAM" id="MobiDB-lite"/>
    </source>
</evidence>
<evidence type="ECO:0000313" key="2">
    <source>
        <dbReference type="EMBL" id="RZG63974.1"/>
    </source>
</evidence>
<sequence>MPNFQELNMTSQTSRLEIIIDTSKAKKNSDDAAKSLETLERQGDKTSTSVEKVGKYFKNAGGQIVDANGKLVSAKKAAADLGVSVDVLGKSLTNYQKKIKSAGDQTKVTGDDFKSTSSKMSELRKTLGEAANDGRFGSQVQSLSTKLSGLSGGAVLVGASIAGAFVGGVAVASGYLANMALEVAKNNVELAQLAAIANTSIANFQGLSGAAATFGVSSEKTADMLKDFNEKIGEFNSIGAGGAVDFFEQIAVKTEGGAEGAKKLAEEMSKMDGVDALQVYVDKLEEAGVNQKEMSFYLESMGSDLTAIAPLLVDGGQLWKDYQQAMEEAGVLTGEEAIQKSIELTAQTESLQMRFSAFKNELASQMMPILSQLLSYFMDGTSEGGKFSGVIEGIGVMAKGVAIAIVGLATGMKNLVEIMSLVVNQFRTIGTTAVNFAKADGIQAKGQALLSGAKDFVWGNGAKTAKNIINNSKDGINAIGNISSSQAGKFDTLTQRIINNKISQLKWNKEQGRGVGGGAEQNKNLFPSQKTPKAKKDNSATKAMNEAKRLAEQQKREAERQQKEIERTKESVIREYATKEERLLNDYNESKKEIEKGFVNDPANRDKYLKKAKDTYEKELAAYRSAQKDKLESYQRDFADKLYSANSSIGLSNVRSIYGENSLKYKSASLSADLYNKQRSEQQSYDNDVKGINKDYDTPELANERYALLEQAKQAHIARMHQMDVEYSEASKSLVLQQRDMQIQAFSGLTGSLMGLVDQCSSAYAALFAVQKSLNFAQAIMNGYTAISAAWASAPFPYNMPAVAMATVESGVLQAAIQAVTPGFATGGFTGIGGKFDPAGIVHKGEVVWSQEDIKRWGGVNVVEAMRTSQPPKGYSDGGLVTSKDTYRVGMGTVDAINRGAEVQAERQAQANVRAQAASPQPIESNVRVGIFDDRDDMMNQMYGREGEKVVMYHLKRNGMLKP</sequence>
<dbReference type="Proteomes" id="UP000293483">
    <property type="component" value="Unassembled WGS sequence"/>
</dbReference>
<gene>
    <name evidence="2" type="ORF">EXE25_18110</name>
</gene>
<dbReference type="AlphaFoldDB" id="A0A4Q7AQG4"/>